<feature type="region of interest" description="Disordered" evidence="1">
    <location>
        <begin position="144"/>
        <end position="194"/>
    </location>
</feature>
<accession>A0A3G4ZPQ4</accession>
<name>A0A3G4ZPQ4_9VIRU</name>
<evidence type="ECO:0000313" key="2">
    <source>
        <dbReference type="EMBL" id="AYV76882.1"/>
    </source>
</evidence>
<reference evidence="2" key="1">
    <citation type="submission" date="2018-10" db="EMBL/GenBank/DDBJ databases">
        <title>Hidden diversity of soil giant viruses.</title>
        <authorList>
            <person name="Schulz F."/>
            <person name="Alteio L."/>
            <person name="Goudeau D."/>
            <person name="Ryan E.M."/>
            <person name="Malmstrom R.R."/>
            <person name="Blanchard J."/>
            <person name="Woyke T."/>
        </authorList>
    </citation>
    <scope>NUCLEOTIDE SEQUENCE</scope>
    <source>
        <strain evidence="2">BAV1</strain>
    </source>
</reference>
<dbReference type="EMBL" id="MK072000">
    <property type="protein sequence ID" value="AYV76882.1"/>
    <property type="molecule type" value="Genomic_DNA"/>
</dbReference>
<evidence type="ECO:0000256" key="1">
    <source>
        <dbReference type="SAM" id="MobiDB-lite"/>
    </source>
</evidence>
<proteinExistence type="predicted"/>
<feature type="compositionally biased region" description="Basic and acidic residues" evidence="1">
    <location>
        <begin position="144"/>
        <end position="173"/>
    </location>
</feature>
<gene>
    <name evidence="2" type="ORF">Barrevirus3_2</name>
</gene>
<protein>
    <submittedName>
        <fullName evidence="2">Uncharacterized protein</fullName>
    </submittedName>
</protein>
<sequence length="194" mass="22335">MENYIFILILLAVLVIALMSIPTTVPLIRREPFTIPVSGMEGCSNCNERTLLGCGNCLNCGVCTTNFGTSTCEAGNKQGPYYKDDCVYWESNAPDVYPPVIPIQQPVYQPIYQEPAYPIIVDRNRYQYSFPYFGFGNYWNRDKDRNRDKDWNKGNDWSRDGNKGKDWNRDKGKTLITTTTNTNRQKPKSYVNIR</sequence>
<organism evidence="2">
    <name type="scientific">Barrevirus sp</name>
    <dbReference type="NCBI Taxonomy" id="2487763"/>
    <lineage>
        <taxon>Viruses</taxon>
        <taxon>Varidnaviria</taxon>
        <taxon>Bamfordvirae</taxon>
        <taxon>Nucleocytoviricota</taxon>
        <taxon>Megaviricetes</taxon>
        <taxon>Imitervirales</taxon>
        <taxon>Mimiviridae</taxon>
        <taxon>Klosneuvirinae</taxon>
    </lineage>
</organism>